<feature type="active site" description="Charge relay system" evidence="5">
    <location>
        <position position="156"/>
    </location>
</feature>
<dbReference type="InterPro" id="IPR023827">
    <property type="entry name" value="Peptidase_S8_Asp-AS"/>
</dbReference>
<dbReference type="PROSITE" id="PS51829">
    <property type="entry name" value="P_HOMO_B"/>
    <property type="match status" value="1"/>
</dbReference>
<evidence type="ECO:0000313" key="9">
    <source>
        <dbReference type="Proteomes" id="UP000295172"/>
    </source>
</evidence>
<dbReference type="GO" id="GO:0005615">
    <property type="term" value="C:extracellular space"/>
    <property type="evidence" value="ECO:0007669"/>
    <property type="project" value="TreeGrafter"/>
</dbReference>
<dbReference type="Gene3D" id="3.40.50.200">
    <property type="entry name" value="Peptidase S8/S53 domain"/>
    <property type="match status" value="1"/>
</dbReference>
<dbReference type="CDD" id="cd04077">
    <property type="entry name" value="Peptidases_S8_PCSK9_ProteinaseK_like"/>
    <property type="match status" value="1"/>
</dbReference>
<feature type="domain" description="P/Homo B" evidence="7">
    <location>
        <begin position="395"/>
        <end position="519"/>
    </location>
</feature>
<dbReference type="Pfam" id="PF00082">
    <property type="entry name" value="Peptidase_S8"/>
    <property type="match status" value="1"/>
</dbReference>
<dbReference type="Gene3D" id="2.60.120.260">
    <property type="entry name" value="Galactose-binding domain-like"/>
    <property type="match status" value="1"/>
</dbReference>
<name>A0A4R4XC66_9ACTN</name>
<sequence length="519" mass="53946">MARSRRLIAAFAMTGLAVALGLFPYERVDAVAVAKFSAASKDGVPDQYWVETASDVPASGIAKSAAREHGGRVKHVLDNGFVVQMSESQARALAKDSDVVRVLQDTWLRPTAVSQPNPPKHLDRINERVLPLDGAYYPDLNSPKKPGAGKTIYVIDSGINTAHVAFGGRASNAIDVANDPGDQWYNKDCTGHGTAVAALAGGDTYGVARGASIVGIKVQRGCETVVSRFNLVAAVNWITNNAPPKSVVNISIAGPAFDGGSDAGARVVEAAIRASVAAGHTYVVGAGNNDGNACDVSPARMPEVIAVAASSAATDVRWPSSNFGFCVNLYAPGENITTASNLSPTATLTGSGTSFAAPQVAGAVAFRSMSGAPNPGFQVEFESTPNAVKDEPDVNAAQLLHVGGLYANPTDVPIKDKATVSSTIAVSGEGDPGAALGTVLRINAVIKHQARGQLQVDLVVPTGKKYRLHSMSNDTGDDLILKQIPVNASDIPPNGNWQLQIFDGVTGTTGTLIDWNIQF</sequence>
<dbReference type="InterPro" id="IPR002884">
    <property type="entry name" value="P_dom"/>
</dbReference>
<evidence type="ECO:0000256" key="4">
    <source>
        <dbReference type="ARBA" id="ARBA00022825"/>
    </source>
</evidence>
<dbReference type="PRINTS" id="PR00723">
    <property type="entry name" value="SUBTILISIN"/>
</dbReference>
<evidence type="ECO:0000256" key="3">
    <source>
        <dbReference type="ARBA" id="ARBA00022801"/>
    </source>
</evidence>
<evidence type="ECO:0000256" key="2">
    <source>
        <dbReference type="ARBA" id="ARBA00022670"/>
    </source>
</evidence>
<comment type="similarity">
    <text evidence="1 5 6">Belongs to the peptidase S8 family.</text>
</comment>
<dbReference type="SUPFAM" id="SSF52743">
    <property type="entry name" value="Subtilisin-like"/>
    <property type="match status" value="1"/>
</dbReference>
<evidence type="ECO:0000259" key="7">
    <source>
        <dbReference type="PROSITE" id="PS51829"/>
    </source>
</evidence>
<evidence type="ECO:0000256" key="6">
    <source>
        <dbReference type="RuleBase" id="RU003355"/>
    </source>
</evidence>
<evidence type="ECO:0000313" key="8">
    <source>
        <dbReference type="EMBL" id="TDD28062.1"/>
    </source>
</evidence>
<evidence type="ECO:0000256" key="1">
    <source>
        <dbReference type="ARBA" id="ARBA00011073"/>
    </source>
</evidence>
<comment type="caution">
    <text evidence="8">The sequence shown here is derived from an EMBL/GenBank/DDBJ whole genome shotgun (WGS) entry which is preliminary data.</text>
</comment>
<keyword evidence="2 5" id="KW-0645">Protease</keyword>
<keyword evidence="3 5" id="KW-0378">Hydrolase</keyword>
<dbReference type="PROSITE" id="PS51892">
    <property type="entry name" value="SUBTILASE"/>
    <property type="match status" value="1"/>
</dbReference>
<dbReference type="SUPFAM" id="SSF49785">
    <property type="entry name" value="Galactose-binding domain-like"/>
    <property type="match status" value="1"/>
</dbReference>
<dbReference type="InterPro" id="IPR036852">
    <property type="entry name" value="Peptidase_S8/S53_dom_sf"/>
</dbReference>
<organism evidence="8 9">
    <name type="scientific">Kribbella turkmenica</name>
    <dbReference type="NCBI Taxonomy" id="2530375"/>
    <lineage>
        <taxon>Bacteria</taxon>
        <taxon>Bacillati</taxon>
        <taxon>Actinomycetota</taxon>
        <taxon>Actinomycetes</taxon>
        <taxon>Propionibacteriales</taxon>
        <taxon>Kribbellaceae</taxon>
        <taxon>Kribbella</taxon>
    </lineage>
</organism>
<dbReference type="InterPro" id="IPR050131">
    <property type="entry name" value="Peptidase_S8_subtilisin-like"/>
</dbReference>
<dbReference type="GO" id="GO:0004252">
    <property type="term" value="F:serine-type endopeptidase activity"/>
    <property type="evidence" value="ECO:0007669"/>
    <property type="project" value="UniProtKB-UniRule"/>
</dbReference>
<dbReference type="PANTHER" id="PTHR43806:SF11">
    <property type="entry name" value="CEREVISIN-RELATED"/>
    <property type="match status" value="1"/>
</dbReference>
<dbReference type="InterPro" id="IPR015500">
    <property type="entry name" value="Peptidase_S8_subtilisin-rel"/>
</dbReference>
<proteinExistence type="inferred from homology"/>
<accession>A0A4R4XC66</accession>
<feature type="active site" description="Charge relay system" evidence="5">
    <location>
        <position position="354"/>
    </location>
</feature>
<dbReference type="OrthoDB" id="5165638at2"/>
<evidence type="ECO:0000256" key="5">
    <source>
        <dbReference type="PROSITE-ProRule" id="PRU01240"/>
    </source>
</evidence>
<dbReference type="EMBL" id="SMKR01000026">
    <property type="protein sequence ID" value="TDD28062.1"/>
    <property type="molecule type" value="Genomic_DNA"/>
</dbReference>
<reference evidence="8 9" key="1">
    <citation type="submission" date="2019-02" db="EMBL/GenBank/DDBJ databases">
        <title>Draft genome sequences of novel Actinobacteria.</title>
        <authorList>
            <person name="Sahin N."/>
            <person name="Ay H."/>
            <person name="Saygin H."/>
        </authorList>
    </citation>
    <scope>NUCLEOTIDE SEQUENCE [LARGE SCALE GENOMIC DNA]</scope>
    <source>
        <strain evidence="8 9">16K104</strain>
    </source>
</reference>
<keyword evidence="4 5" id="KW-0720">Serine protease</keyword>
<dbReference type="Proteomes" id="UP000295172">
    <property type="component" value="Unassembled WGS sequence"/>
</dbReference>
<dbReference type="InterPro" id="IPR034193">
    <property type="entry name" value="PCSK9_ProteinaseK-like"/>
</dbReference>
<gene>
    <name evidence="8" type="ORF">E1218_08460</name>
</gene>
<feature type="active site" description="Charge relay system" evidence="5">
    <location>
        <position position="192"/>
    </location>
</feature>
<dbReference type="InterPro" id="IPR000209">
    <property type="entry name" value="Peptidase_S8/S53_dom"/>
</dbReference>
<dbReference type="RefSeq" id="WP_132318015.1">
    <property type="nucleotide sequence ID" value="NZ_SMKR01000026.1"/>
</dbReference>
<dbReference type="Pfam" id="PF01483">
    <property type="entry name" value="P_proprotein"/>
    <property type="match status" value="1"/>
</dbReference>
<dbReference type="AlphaFoldDB" id="A0A4R4XC66"/>
<dbReference type="InterPro" id="IPR023828">
    <property type="entry name" value="Peptidase_S8_Ser-AS"/>
</dbReference>
<dbReference type="InterPro" id="IPR008979">
    <property type="entry name" value="Galactose-bd-like_sf"/>
</dbReference>
<dbReference type="PANTHER" id="PTHR43806">
    <property type="entry name" value="PEPTIDASE S8"/>
    <property type="match status" value="1"/>
</dbReference>
<keyword evidence="9" id="KW-1185">Reference proteome</keyword>
<dbReference type="GO" id="GO:0006508">
    <property type="term" value="P:proteolysis"/>
    <property type="evidence" value="ECO:0007669"/>
    <property type="project" value="UniProtKB-KW"/>
</dbReference>
<protein>
    <recommendedName>
        <fullName evidence="7">P/Homo B domain-containing protein</fullName>
    </recommendedName>
</protein>
<dbReference type="PROSITE" id="PS00136">
    <property type="entry name" value="SUBTILASE_ASP"/>
    <property type="match status" value="1"/>
</dbReference>
<dbReference type="PROSITE" id="PS00138">
    <property type="entry name" value="SUBTILASE_SER"/>
    <property type="match status" value="1"/>
</dbReference>